<sequence length="154" mass="17685">MQYRVDQCKSMRQSGTSEEYEEREVLLLGIVAQVDDWKDQQEQEKQQKSAKERALVKSVKVLKRLAMGEPDDEDESEDTDVSTTTTGTARVGKKRFKATKADRFGVMADAIAQAVHEAKGDGKLKIDYQMKKLEFDREQAELQREHERDESARD</sequence>
<gene>
    <name evidence="2" type="ORF">P43SY_008179</name>
</gene>
<evidence type="ECO:0000256" key="1">
    <source>
        <dbReference type="SAM" id="MobiDB-lite"/>
    </source>
</evidence>
<organism evidence="2 3">
    <name type="scientific">Pythium insidiosum</name>
    <name type="common">Pythiosis disease agent</name>
    <dbReference type="NCBI Taxonomy" id="114742"/>
    <lineage>
        <taxon>Eukaryota</taxon>
        <taxon>Sar</taxon>
        <taxon>Stramenopiles</taxon>
        <taxon>Oomycota</taxon>
        <taxon>Peronosporomycetes</taxon>
        <taxon>Pythiales</taxon>
        <taxon>Pythiaceae</taxon>
        <taxon>Pythium</taxon>
    </lineage>
</organism>
<dbReference type="EMBL" id="JAKCXM010001368">
    <property type="protein sequence ID" value="KAJ0391032.1"/>
    <property type="molecule type" value="Genomic_DNA"/>
</dbReference>
<feature type="compositionally biased region" description="Acidic residues" evidence="1">
    <location>
        <begin position="69"/>
        <end position="80"/>
    </location>
</feature>
<name>A0AAD5L9B6_PYTIN</name>
<dbReference type="Proteomes" id="UP001209570">
    <property type="component" value="Unassembled WGS sequence"/>
</dbReference>
<evidence type="ECO:0000313" key="3">
    <source>
        <dbReference type="Proteomes" id="UP001209570"/>
    </source>
</evidence>
<evidence type="ECO:0000313" key="2">
    <source>
        <dbReference type="EMBL" id="KAJ0391032.1"/>
    </source>
</evidence>
<accession>A0AAD5L9B6</accession>
<feature type="region of interest" description="Disordered" evidence="1">
    <location>
        <begin position="66"/>
        <end position="90"/>
    </location>
</feature>
<reference evidence="2" key="1">
    <citation type="submission" date="2021-12" db="EMBL/GenBank/DDBJ databases">
        <title>Prjna785345.</title>
        <authorList>
            <person name="Rujirawat T."/>
            <person name="Krajaejun T."/>
        </authorList>
    </citation>
    <scope>NUCLEOTIDE SEQUENCE</scope>
    <source>
        <strain evidence="2">Pi057C3</strain>
    </source>
</reference>
<keyword evidence="3" id="KW-1185">Reference proteome</keyword>
<protein>
    <submittedName>
        <fullName evidence="2">Uncharacterized protein</fullName>
    </submittedName>
</protein>
<dbReference type="AlphaFoldDB" id="A0AAD5L9B6"/>
<comment type="caution">
    <text evidence="2">The sequence shown here is derived from an EMBL/GenBank/DDBJ whole genome shotgun (WGS) entry which is preliminary data.</text>
</comment>
<proteinExistence type="predicted"/>